<feature type="signal peptide" evidence="1">
    <location>
        <begin position="1"/>
        <end position="21"/>
    </location>
</feature>
<dbReference type="Proteomes" id="UP001386955">
    <property type="component" value="Unassembled WGS sequence"/>
</dbReference>
<feature type="chain" id="PRO_5042993638" evidence="1">
    <location>
        <begin position="22"/>
        <end position="120"/>
    </location>
</feature>
<organism evidence="2 3">
    <name type="scientific">Psophocarpus tetragonolobus</name>
    <name type="common">Winged bean</name>
    <name type="synonym">Dolichos tetragonolobus</name>
    <dbReference type="NCBI Taxonomy" id="3891"/>
    <lineage>
        <taxon>Eukaryota</taxon>
        <taxon>Viridiplantae</taxon>
        <taxon>Streptophyta</taxon>
        <taxon>Embryophyta</taxon>
        <taxon>Tracheophyta</taxon>
        <taxon>Spermatophyta</taxon>
        <taxon>Magnoliopsida</taxon>
        <taxon>eudicotyledons</taxon>
        <taxon>Gunneridae</taxon>
        <taxon>Pentapetalae</taxon>
        <taxon>rosids</taxon>
        <taxon>fabids</taxon>
        <taxon>Fabales</taxon>
        <taxon>Fabaceae</taxon>
        <taxon>Papilionoideae</taxon>
        <taxon>50 kb inversion clade</taxon>
        <taxon>NPAAA clade</taxon>
        <taxon>indigoferoid/millettioid clade</taxon>
        <taxon>Phaseoleae</taxon>
        <taxon>Psophocarpus</taxon>
    </lineage>
</organism>
<evidence type="ECO:0000313" key="2">
    <source>
        <dbReference type="EMBL" id="KAK7389922.1"/>
    </source>
</evidence>
<sequence length="120" mass="12957">MILCWLARILIINGPYLLLVSAPPPRTYSYGPYFDSFCPLHHPCHGLLTRPAPPCMLHLAPLSSIYGEAVDVKASGEHRVVVGAGVLGSEVEIGDRARGVVLRKALGVYICPPSLEVDPK</sequence>
<comment type="caution">
    <text evidence="2">The sequence shown here is derived from an EMBL/GenBank/DDBJ whole genome shotgun (WGS) entry which is preliminary data.</text>
</comment>
<evidence type="ECO:0000313" key="3">
    <source>
        <dbReference type="Proteomes" id="UP001386955"/>
    </source>
</evidence>
<evidence type="ECO:0000256" key="1">
    <source>
        <dbReference type="SAM" id="SignalP"/>
    </source>
</evidence>
<dbReference type="AlphaFoldDB" id="A0AAN9XF73"/>
<keyword evidence="3" id="KW-1185">Reference proteome</keyword>
<dbReference type="EMBL" id="JAYMYS010000006">
    <property type="protein sequence ID" value="KAK7389922.1"/>
    <property type="molecule type" value="Genomic_DNA"/>
</dbReference>
<protein>
    <submittedName>
        <fullName evidence="2">Uncharacterized protein</fullName>
    </submittedName>
</protein>
<name>A0AAN9XF73_PSOTE</name>
<gene>
    <name evidence="2" type="ORF">VNO78_25219</name>
</gene>
<accession>A0AAN9XF73</accession>
<keyword evidence="1" id="KW-0732">Signal</keyword>
<proteinExistence type="predicted"/>
<reference evidence="2 3" key="1">
    <citation type="submission" date="2024-01" db="EMBL/GenBank/DDBJ databases">
        <title>The genomes of 5 underutilized Papilionoideae crops provide insights into root nodulation and disease resistanc.</title>
        <authorList>
            <person name="Jiang F."/>
        </authorList>
    </citation>
    <scope>NUCLEOTIDE SEQUENCE [LARGE SCALE GENOMIC DNA]</scope>
    <source>
        <strain evidence="2">DUOXIRENSHENG_FW03</strain>
        <tissue evidence="2">Leaves</tissue>
    </source>
</reference>